<dbReference type="Pfam" id="PF13333">
    <property type="entry name" value="rve_2"/>
    <property type="match status" value="1"/>
</dbReference>
<name>A0A5R8QEW2_9FIRM</name>
<gene>
    <name evidence="2" type="ORF">FEZ08_05410</name>
</gene>
<proteinExistence type="predicted"/>
<dbReference type="EMBL" id="VBWP01000003">
    <property type="protein sequence ID" value="TLG75482.1"/>
    <property type="molecule type" value="Genomic_DNA"/>
</dbReference>
<comment type="caution">
    <text evidence="2">The sequence shown here is derived from an EMBL/GenBank/DDBJ whole genome shotgun (WGS) entry which is preliminary data.</text>
</comment>
<keyword evidence="3" id="KW-1185">Reference proteome</keyword>
<organism evidence="2 3">
    <name type="scientific">Culicoidibacter larvae</name>
    <dbReference type="NCBI Taxonomy" id="2579976"/>
    <lineage>
        <taxon>Bacteria</taxon>
        <taxon>Bacillati</taxon>
        <taxon>Bacillota</taxon>
        <taxon>Culicoidibacteria</taxon>
        <taxon>Culicoidibacterales</taxon>
        <taxon>Culicoidibacteraceae</taxon>
        <taxon>Culicoidibacter</taxon>
    </lineage>
</organism>
<reference evidence="2 3" key="1">
    <citation type="submission" date="2019-05" db="EMBL/GenBank/DDBJ databases">
        <title>Culicoidintestinum kansasii gen. nov., sp. nov. from the gastrointestinal tract of the biting midge, Culicoides sonorensis.</title>
        <authorList>
            <person name="Neupane S."/>
            <person name="Ghosh A."/>
            <person name="Gunther S."/>
            <person name="Martin K."/>
            <person name="Zurek L."/>
        </authorList>
    </citation>
    <scope>NUCLEOTIDE SEQUENCE [LARGE SCALE GENOMIC DNA]</scope>
    <source>
        <strain evidence="2 3">CS-1</strain>
    </source>
</reference>
<evidence type="ECO:0000313" key="2">
    <source>
        <dbReference type="EMBL" id="TLG75482.1"/>
    </source>
</evidence>
<dbReference type="AlphaFoldDB" id="A0A5R8QEW2"/>
<protein>
    <submittedName>
        <fullName evidence="2">Transposase</fullName>
    </submittedName>
</protein>
<evidence type="ECO:0000259" key="1">
    <source>
        <dbReference type="Pfam" id="PF13333"/>
    </source>
</evidence>
<sequence>MNNGLMKSFFASIKDEIFYEHEEQFKSICGLISAIIEYISYYSKNRSSPHTLFLGKSTEPVMRTIPKIIPIVAIK</sequence>
<accession>A0A5R8QEW2</accession>
<dbReference type="InParanoid" id="A0A5R8QEW2"/>
<dbReference type="GO" id="GO:0015074">
    <property type="term" value="P:DNA integration"/>
    <property type="evidence" value="ECO:0007669"/>
    <property type="project" value="InterPro"/>
</dbReference>
<dbReference type="InterPro" id="IPR001584">
    <property type="entry name" value="Integrase_cat-core"/>
</dbReference>
<evidence type="ECO:0000313" key="3">
    <source>
        <dbReference type="Proteomes" id="UP000306912"/>
    </source>
</evidence>
<dbReference type="Proteomes" id="UP000306912">
    <property type="component" value="Unassembled WGS sequence"/>
</dbReference>
<feature type="domain" description="Integrase catalytic" evidence="1">
    <location>
        <begin position="8"/>
        <end position="46"/>
    </location>
</feature>